<dbReference type="FunFam" id="3.40.50.1000:FF:000052">
    <property type="entry name" value="Alpha,alpha-trehalose-phosphate synthase [UDP-forming] 6"/>
    <property type="match status" value="1"/>
</dbReference>
<dbReference type="NCBIfam" id="TIGR00685">
    <property type="entry name" value="T6PP"/>
    <property type="match status" value="1"/>
</dbReference>
<dbReference type="InterPro" id="IPR006379">
    <property type="entry name" value="HAD-SF_hydro_IIB"/>
</dbReference>
<dbReference type="GO" id="GO:0005829">
    <property type="term" value="C:cytosol"/>
    <property type="evidence" value="ECO:0007669"/>
    <property type="project" value="TreeGrafter"/>
</dbReference>
<dbReference type="Gene3D" id="3.40.50.2000">
    <property type="entry name" value="Glycogen Phosphorylase B"/>
    <property type="match status" value="2"/>
</dbReference>
<dbReference type="EMBL" id="JAACFV010000083">
    <property type="protein sequence ID" value="KAF7506640.1"/>
    <property type="molecule type" value="Genomic_DNA"/>
</dbReference>
<feature type="compositionally biased region" description="Basic and acidic residues" evidence="3">
    <location>
        <begin position="182"/>
        <end position="192"/>
    </location>
</feature>
<dbReference type="GO" id="GO:0005992">
    <property type="term" value="P:trehalose biosynthetic process"/>
    <property type="evidence" value="ECO:0007669"/>
    <property type="project" value="InterPro"/>
</dbReference>
<feature type="region of interest" description="Disordered" evidence="3">
    <location>
        <begin position="166"/>
        <end position="231"/>
    </location>
</feature>
<name>A0A8H7ACM3_9EURO</name>
<dbReference type="PANTHER" id="PTHR10788">
    <property type="entry name" value="TREHALOSE-6-PHOSPHATE SYNTHASE"/>
    <property type="match status" value="1"/>
</dbReference>
<dbReference type="NCBIfam" id="TIGR01484">
    <property type="entry name" value="HAD-SF-IIB"/>
    <property type="match status" value="1"/>
</dbReference>
<evidence type="ECO:0000256" key="3">
    <source>
        <dbReference type="SAM" id="MobiDB-lite"/>
    </source>
</evidence>
<feature type="compositionally biased region" description="Polar residues" evidence="3">
    <location>
        <begin position="193"/>
        <end position="202"/>
    </location>
</feature>
<dbReference type="SUPFAM" id="SSF53756">
    <property type="entry name" value="UDP-Glycosyltransferase/glycogen phosphorylase"/>
    <property type="match status" value="1"/>
</dbReference>
<dbReference type="CDD" id="cd03788">
    <property type="entry name" value="GT20_TPS"/>
    <property type="match status" value="1"/>
</dbReference>
<feature type="region of interest" description="Disordered" evidence="3">
    <location>
        <begin position="947"/>
        <end position="978"/>
    </location>
</feature>
<evidence type="ECO:0000313" key="5">
    <source>
        <dbReference type="Proteomes" id="UP000606974"/>
    </source>
</evidence>
<keyword evidence="5" id="KW-1185">Reference proteome</keyword>
<dbReference type="AlphaFoldDB" id="A0A8H7ACM3"/>
<comment type="similarity">
    <text evidence="1">In the N-terminal section; belongs to the glycosyltransferase 20 family.</text>
</comment>
<dbReference type="InterPro" id="IPR023214">
    <property type="entry name" value="HAD_sf"/>
</dbReference>
<dbReference type="GO" id="GO:0003825">
    <property type="term" value="F:alpha,alpha-trehalose-phosphate synthase (UDP-forming) activity"/>
    <property type="evidence" value="ECO:0007669"/>
    <property type="project" value="TreeGrafter"/>
</dbReference>
<gene>
    <name evidence="4" type="ORF">GJ744_011572</name>
</gene>
<dbReference type="InterPro" id="IPR003337">
    <property type="entry name" value="Trehalose_PPase"/>
</dbReference>
<accession>A0A8H7ACM3</accession>
<proteinExistence type="inferred from homology"/>
<dbReference type="FunFam" id="3.40.50.2000:FF:000131">
    <property type="entry name" value="Trehalose-6-phosphate phosphatase"/>
    <property type="match status" value="1"/>
</dbReference>
<dbReference type="CDD" id="cd01627">
    <property type="entry name" value="HAD_TPP"/>
    <property type="match status" value="1"/>
</dbReference>
<dbReference type="GO" id="GO:0004805">
    <property type="term" value="F:trehalose-phosphatase activity"/>
    <property type="evidence" value="ECO:0007669"/>
    <property type="project" value="TreeGrafter"/>
</dbReference>
<dbReference type="InterPro" id="IPR036412">
    <property type="entry name" value="HAD-like_sf"/>
</dbReference>
<dbReference type="Gene3D" id="3.40.50.1000">
    <property type="entry name" value="HAD superfamily/HAD-like"/>
    <property type="match status" value="1"/>
</dbReference>
<evidence type="ECO:0008006" key="6">
    <source>
        <dbReference type="Google" id="ProtNLM"/>
    </source>
</evidence>
<reference evidence="4" key="1">
    <citation type="submission" date="2020-02" db="EMBL/GenBank/DDBJ databases">
        <authorList>
            <person name="Palmer J.M."/>
        </authorList>
    </citation>
    <scope>NUCLEOTIDE SEQUENCE</scope>
    <source>
        <strain evidence="4">EPUS1.4</strain>
        <tissue evidence="4">Thallus</tissue>
    </source>
</reference>
<dbReference type="Pfam" id="PF00982">
    <property type="entry name" value="Glyco_transf_20"/>
    <property type="match status" value="1"/>
</dbReference>
<dbReference type="Pfam" id="PF02358">
    <property type="entry name" value="Trehalose_PPase"/>
    <property type="match status" value="1"/>
</dbReference>
<protein>
    <recommendedName>
        <fullName evidence="6">Trehalose-phosphatase</fullName>
    </recommendedName>
</protein>
<comment type="caution">
    <text evidence="4">The sequence shown here is derived from an EMBL/GenBank/DDBJ whole genome shotgun (WGS) entry which is preliminary data.</text>
</comment>
<evidence type="ECO:0000313" key="4">
    <source>
        <dbReference type="EMBL" id="KAF7506640.1"/>
    </source>
</evidence>
<dbReference type="GO" id="GO:0034605">
    <property type="term" value="P:cellular response to heat"/>
    <property type="evidence" value="ECO:0007669"/>
    <property type="project" value="TreeGrafter"/>
</dbReference>
<dbReference type="GO" id="GO:0031505">
    <property type="term" value="P:fungal-type cell wall organization"/>
    <property type="evidence" value="ECO:0007669"/>
    <property type="project" value="TreeGrafter"/>
</dbReference>
<evidence type="ECO:0000256" key="2">
    <source>
        <dbReference type="ARBA" id="ARBA00006330"/>
    </source>
</evidence>
<feature type="compositionally biased region" description="Polar residues" evidence="3">
    <location>
        <begin position="952"/>
        <end position="962"/>
    </location>
</feature>
<sequence length="978" mass="110412">MTNSRDKNPARHYSVLSNAVTPNVSVPGASAYDNPDTAQCNTTSYFAPRPAAISVVAEPEELDDPVAIAAKGARSPAELLRRMSLVGHSKSESFDFDPREQYPSLELTGNVISATFCIPYKVGLTADGGWDLQSRRGTSALFDSFAYLSSHKTPWKHTLLGWTGEIQPLPESPAQPDTSASTERDGTLKRSDTGGSWQSISKPLSKGSASNPVSSQSNPQGSPSGDGINVTKKDRQRLESLLRQDKNGQVMPVWLSDTPEDAKSDLYLKDQNRWRMYAEHELYTLFHYRQHAPNDGRAERRWWIDYVRMNQLFADRILEVYRAGDIVWVHDYHLMLLPHMLRQRIPNVYVGFFLHIPFPSSEYLRCLPKRKEVLEGCLGATMIAFQSFSYSRHFSSCCERILGFESSSAGVDAYGAHVAIDVFPIGINVEAVQKAAFNDPSIDKTISAIRQLYGDKKIIVGRDRLDTVRGVAQKLMAFEIFLERYPAWRDKVVLIQVTSPTSVEEEQEDPQHKIEHKISDLVSKINGQYGSLSHSPVQHYPQYLSKQEYFALLRIADVGLITSVRDGMNTTSLEYVLCQKDHHGPLILSEFSGTAGSLRHAIHINPWNLVGVADVIKDALEMSPKDRYMSQRKLYEQVTTHPVSRWSNSFLKRLLTNLASNNQNTLTPALDRHVLRPQYFKAKRRLFMFDYDGTLTPIVKDPTAAIPSDKVLRTIKSLAQNPKNAVWLISGRDQQFLDDWMGHIPELGLSAEHGCFVRPPRSEVWENLTEKTDMKWQTEVMRTYQRYTDITPGSFIERKRVALTWHYRRADPDLGKFHAEQCRKELEDSVAKKFDVEVMSGKANLEVRPQFVNKGYIATRLVSEYGTEEGAPPDFVFCAGDDFTDEDMFRALLRSNLPKHQVFAVTVGASSKKTLASWHLLEPRDVIAAITSLIAADEDDRVLDRTFRDLSTMPSKEGTSPKGTDKESLPKLEGKDEK</sequence>
<feature type="compositionally biased region" description="Low complexity" evidence="3">
    <location>
        <begin position="207"/>
        <end position="225"/>
    </location>
</feature>
<dbReference type="SUPFAM" id="SSF56784">
    <property type="entry name" value="HAD-like"/>
    <property type="match status" value="1"/>
</dbReference>
<evidence type="ECO:0000256" key="1">
    <source>
        <dbReference type="ARBA" id="ARBA00005409"/>
    </source>
</evidence>
<dbReference type="FunFam" id="3.40.50.2000:FF:000036">
    <property type="entry name" value="Alpha,alpha-trehalose-phosphate synthase subunit Tps2"/>
    <property type="match status" value="1"/>
</dbReference>
<dbReference type="Proteomes" id="UP000606974">
    <property type="component" value="Unassembled WGS sequence"/>
</dbReference>
<organism evidence="4 5">
    <name type="scientific">Endocarpon pusillum</name>
    <dbReference type="NCBI Taxonomy" id="364733"/>
    <lineage>
        <taxon>Eukaryota</taxon>
        <taxon>Fungi</taxon>
        <taxon>Dikarya</taxon>
        <taxon>Ascomycota</taxon>
        <taxon>Pezizomycotina</taxon>
        <taxon>Eurotiomycetes</taxon>
        <taxon>Chaetothyriomycetidae</taxon>
        <taxon>Verrucariales</taxon>
        <taxon>Verrucariaceae</taxon>
        <taxon>Endocarpon</taxon>
    </lineage>
</organism>
<dbReference type="Gene3D" id="3.30.70.1020">
    <property type="entry name" value="Trehalose-6-phosphate phosphatase related protein, domain 2"/>
    <property type="match status" value="1"/>
</dbReference>
<dbReference type="OrthoDB" id="755951at2759"/>
<comment type="similarity">
    <text evidence="2">In the C-terminal section; belongs to the trehalose phosphatase family.</text>
</comment>
<dbReference type="GO" id="GO:0005946">
    <property type="term" value="C:alpha,alpha-trehalose-phosphate synthase complex (UDP-forming)"/>
    <property type="evidence" value="ECO:0007669"/>
    <property type="project" value="TreeGrafter"/>
</dbReference>
<dbReference type="InterPro" id="IPR001830">
    <property type="entry name" value="Glyco_trans_20"/>
</dbReference>
<dbReference type="PANTHER" id="PTHR10788:SF123">
    <property type="entry name" value="TREHALOSE-PHOSPHATASE"/>
    <property type="match status" value="1"/>
</dbReference>
<feature type="compositionally biased region" description="Basic and acidic residues" evidence="3">
    <location>
        <begin position="963"/>
        <end position="978"/>
    </location>
</feature>